<organism evidence="9 10">
    <name type="scientific">Microbispora siamensis</name>
    <dbReference type="NCBI Taxonomy" id="564413"/>
    <lineage>
        <taxon>Bacteria</taxon>
        <taxon>Bacillati</taxon>
        <taxon>Actinomycetota</taxon>
        <taxon>Actinomycetes</taxon>
        <taxon>Streptosporangiales</taxon>
        <taxon>Streptosporangiaceae</taxon>
        <taxon>Microbispora</taxon>
    </lineage>
</organism>
<evidence type="ECO:0000313" key="9">
    <source>
        <dbReference type="EMBL" id="GIH67416.1"/>
    </source>
</evidence>
<dbReference type="Gene3D" id="3.40.50.200">
    <property type="entry name" value="Peptidase S8/S53 domain"/>
    <property type="match status" value="1"/>
</dbReference>
<keyword evidence="10" id="KW-1185">Reference proteome</keyword>
<name>A0ABQ4H153_9ACTN</name>
<dbReference type="InterPro" id="IPR036852">
    <property type="entry name" value="Peptidase_S8/S53_dom_sf"/>
</dbReference>
<comment type="similarity">
    <text evidence="1 5">Belongs to the peptidase S8 family.</text>
</comment>
<dbReference type="SUPFAM" id="SSF52743">
    <property type="entry name" value="Subtilisin-like"/>
    <property type="match status" value="1"/>
</dbReference>
<evidence type="ECO:0000256" key="5">
    <source>
        <dbReference type="PROSITE-ProRule" id="PRU01240"/>
    </source>
</evidence>
<dbReference type="InterPro" id="IPR050131">
    <property type="entry name" value="Peptidase_S8_subtilisin-like"/>
</dbReference>
<dbReference type="Proteomes" id="UP000660454">
    <property type="component" value="Unassembled WGS sequence"/>
</dbReference>
<dbReference type="PANTHER" id="PTHR43806:SF65">
    <property type="entry name" value="SERINE PROTEASE APRX"/>
    <property type="match status" value="1"/>
</dbReference>
<evidence type="ECO:0000256" key="4">
    <source>
        <dbReference type="ARBA" id="ARBA00022825"/>
    </source>
</evidence>
<feature type="active site" description="Charge relay system" evidence="5">
    <location>
        <position position="251"/>
    </location>
</feature>
<sequence>MRRSSLAVVVTTAALLGLPAVSAAAQTVPSSPSSPSNSSAPSAPSGPSAASGAAAEGDHTVTLVTGDTVKAHLEKHDLRVLSVEPGEGRTGITFAVTDRGDQVSVVPSDAAPLIRAGRLDPQLFEVGTLIAEGYDDAHSQTIPVMTTYPKSKTSENADQADAALGSAAKRRHAFPRLGLSAFAIGKKAAPDGWRGLTGGSATPSTLRGGVTKMWLDGKVSAGLDQSVPHIGAPTAWASGYDGTGVKVAVLDSGYDTDHPDLQGKVVASADFTGNANGVEDGNSHGTHVASTVAGSGAASGGLYKGVAPGASLVVGKVLDDDNWGTTSGIIAGMEWAVGEQGAKIVSMSIVSDPSYSVYADHPVALAINSLTSQYDALFVVCSGNYGPGTSTISSIGVADKALTVGAVDLTDTVAGFSSRGPVGARGLKPDMTGPGVDITAAVPGGGYGTMSGCSMATPHVAGTAALVKQRHPAWGAQRLKDALMGTTAAAAGSSPYTYGTGRVDAARAVSQQVTANPPSAALSVTAAQPTATQTVTYTNDAATPVTLNLAASATDSTGGTPAPSGLFTLSGNQVTVPANGTAQVTVTLHQVNSTTSLYGGVLTATSTGGASVRTALGASIQAASTTTTVRVHYNPGAGNRIALRGDTPLSWTSGQDCVSKAADLWECGVNVPVGQQFFYKPLVNDSLWSTGSNYYGVGGQTYDIYPSF</sequence>
<proteinExistence type="inferred from homology"/>
<evidence type="ECO:0000256" key="2">
    <source>
        <dbReference type="ARBA" id="ARBA00022670"/>
    </source>
</evidence>
<feature type="active site" description="Charge relay system" evidence="5">
    <location>
        <position position="454"/>
    </location>
</feature>
<evidence type="ECO:0000259" key="8">
    <source>
        <dbReference type="Pfam" id="PF00082"/>
    </source>
</evidence>
<feature type="signal peptide" evidence="7">
    <location>
        <begin position="1"/>
        <end position="25"/>
    </location>
</feature>
<keyword evidence="4 5" id="KW-0720">Serine protease</keyword>
<dbReference type="RefSeq" id="WP_204053104.1">
    <property type="nucleotide sequence ID" value="NZ_BOOF01000076.1"/>
</dbReference>
<feature type="chain" id="PRO_5045205083" description="Peptidase S8/S53 domain-containing protein" evidence="7">
    <location>
        <begin position="26"/>
        <end position="708"/>
    </location>
</feature>
<evidence type="ECO:0000256" key="6">
    <source>
        <dbReference type="SAM" id="MobiDB-lite"/>
    </source>
</evidence>
<feature type="region of interest" description="Disordered" evidence="6">
    <location>
        <begin position="26"/>
        <end position="56"/>
    </location>
</feature>
<dbReference type="PRINTS" id="PR00723">
    <property type="entry name" value="SUBTILISIN"/>
</dbReference>
<dbReference type="InterPro" id="IPR015500">
    <property type="entry name" value="Peptidase_S8_subtilisin-rel"/>
</dbReference>
<dbReference type="PANTHER" id="PTHR43806">
    <property type="entry name" value="PEPTIDASE S8"/>
    <property type="match status" value="1"/>
</dbReference>
<feature type="domain" description="Peptidase S8/S53" evidence="8">
    <location>
        <begin position="242"/>
        <end position="501"/>
    </location>
</feature>
<comment type="caution">
    <text evidence="9">The sequence shown here is derived from an EMBL/GenBank/DDBJ whole genome shotgun (WGS) entry which is preliminary data.</text>
</comment>
<keyword evidence="7" id="KW-0732">Signal</keyword>
<evidence type="ECO:0000256" key="7">
    <source>
        <dbReference type="SAM" id="SignalP"/>
    </source>
</evidence>
<evidence type="ECO:0000313" key="10">
    <source>
        <dbReference type="Proteomes" id="UP000660454"/>
    </source>
</evidence>
<feature type="active site" description="Charge relay system" evidence="5">
    <location>
        <position position="284"/>
    </location>
</feature>
<dbReference type="InterPro" id="IPR022398">
    <property type="entry name" value="Peptidase_S8_His-AS"/>
</dbReference>
<keyword evidence="3 5" id="KW-0378">Hydrolase</keyword>
<evidence type="ECO:0000256" key="3">
    <source>
        <dbReference type="ARBA" id="ARBA00022801"/>
    </source>
</evidence>
<feature type="compositionally biased region" description="Low complexity" evidence="6">
    <location>
        <begin position="26"/>
        <end position="55"/>
    </location>
</feature>
<dbReference type="PROSITE" id="PS00137">
    <property type="entry name" value="SUBTILASE_HIS"/>
    <property type="match status" value="1"/>
</dbReference>
<gene>
    <name evidence="9" type="ORF">Msi02_82330</name>
</gene>
<keyword evidence="2 5" id="KW-0645">Protease</keyword>
<evidence type="ECO:0000256" key="1">
    <source>
        <dbReference type="ARBA" id="ARBA00011073"/>
    </source>
</evidence>
<accession>A0ABQ4H153</accession>
<dbReference type="InterPro" id="IPR000209">
    <property type="entry name" value="Peptidase_S8/S53_dom"/>
</dbReference>
<protein>
    <recommendedName>
        <fullName evidence="8">Peptidase S8/S53 domain-containing protein</fullName>
    </recommendedName>
</protein>
<reference evidence="9 10" key="1">
    <citation type="submission" date="2021-01" db="EMBL/GenBank/DDBJ databases">
        <title>Whole genome shotgun sequence of Microbispora siamensis NBRC 104113.</title>
        <authorList>
            <person name="Komaki H."/>
            <person name="Tamura T."/>
        </authorList>
    </citation>
    <scope>NUCLEOTIDE SEQUENCE [LARGE SCALE GENOMIC DNA]</scope>
    <source>
        <strain evidence="9 10">NBRC 104113</strain>
    </source>
</reference>
<dbReference type="PROSITE" id="PS51892">
    <property type="entry name" value="SUBTILASE"/>
    <property type="match status" value="1"/>
</dbReference>
<dbReference type="EMBL" id="BOOF01000076">
    <property type="protein sequence ID" value="GIH67416.1"/>
    <property type="molecule type" value="Genomic_DNA"/>
</dbReference>
<dbReference type="Pfam" id="PF00082">
    <property type="entry name" value="Peptidase_S8"/>
    <property type="match status" value="1"/>
</dbReference>